<protein>
    <submittedName>
        <fullName evidence="2">Uncharacterized protein</fullName>
    </submittedName>
</protein>
<reference evidence="2 3" key="1">
    <citation type="journal article" date="2019" name="Nat. Ecol. Evol.">
        <title>Megaphylogeny resolves global patterns of mushroom evolution.</title>
        <authorList>
            <person name="Varga T."/>
            <person name="Krizsan K."/>
            <person name="Foldi C."/>
            <person name="Dima B."/>
            <person name="Sanchez-Garcia M."/>
            <person name="Sanchez-Ramirez S."/>
            <person name="Szollosi G.J."/>
            <person name="Szarkandi J.G."/>
            <person name="Papp V."/>
            <person name="Albert L."/>
            <person name="Andreopoulos W."/>
            <person name="Angelini C."/>
            <person name="Antonin V."/>
            <person name="Barry K.W."/>
            <person name="Bougher N.L."/>
            <person name="Buchanan P."/>
            <person name="Buyck B."/>
            <person name="Bense V."/>
            <person name="Catcheside P."/>
            <person name="Chovatia M."/>
            <person name="Cooper J."/>
            <person name="Damon W."/>
            <person name="Desjardin D."/>
            <person name="Finy P."/>
            <person name="Geml J."/>
            <person name="Haridas S."/>
            <person name="Hughes K."/>
            <person name="Justo A."/>
            <person name="Karasinski D."/>
            <person name="Kautmanova I."/>
            <person name="Kiss B."/>
            <person name="Kocsube S."/>
            <person name="Kotiranta H."/>
            <person name="LaButti K.M."/>
            <person name="Lechner B.E."/>
            <person name="Liimatainen K."/>
            <person name="Lipzen A."/>
            <person name="Lukacs Z."/>
            <person name="Mihaltcheva S."/>
            <person name="Morgado L.N."/>
            <person name="Niskanen T."/>
            <person name="Noordeloos M.E."/>
            <person name="Ohm R.A."/>
            <person name="Ortiz-Santana B."/>
            <person name="Ovrebo C."/>
            <person name="Racz N."/>
            <person name="Riley R."/>
            <person name="Savchenko A."/>
            <person name="Shiryaev A."/>
            <person name="Soop K."/>
            <person name="Spirin V."/>
            <person name="Szebenyi C."/>
            <person name="Tomsovsky M."/>
            <person name="Tulloss R.E."/>
            <person name="Uehling J."/>
            <person name="Grigoriev I.V."/>
            <person name="Vagvolgyi C."/>
            <person name="Papp T."/>
            <person name="Martin F.M."/>
            <person name="Miettinen O."/>
            <person name="Hibbett D.S."/>
            <person name="Nagy L.G."/>
        </authorList>
    </citation>
    <scope>NUCLEOTIDE SEQUENCE [LARGE SCALE GENOMIC DNA]</scope>
    <source>
        <strain evidence="2 3">CBS 309.79</strain>
    </source>
</reference>
<evidence type="ECO:0000313" key="3">
    <source>
        <dbReference type="Proteomes" id="UP000305067"/>
    </source>
</evidence>
<sequence length="134" mass="14384">MQLTFILTTYIAFFLFFSAIISSSLALPQFGRPRLRVLPANRKPRPSATPVPVPVPVLSVSSNATPDDDDCFDSEDASSGASSHSILPSFPALLLVPLVCALVTLDWETTECSCRTASEAPPISAHPRPSRTGR</sequence>
<organism evidence="2 3">
    <name type="scientific">Pterulicium gracile</name>
    <dbReference type="NCBI Taxonomy" id="1884261"/>
    <lineage>
        <taxon>Eukaryota</taxon>
        <taxon>Fungi</taxon>
        <taxon>Dikarya</taxon>
        <taxon>Basidiomycota</taxon>
        <taxon>Agaricomycotina</taxon>
        <taxon>Agaricomycetes</taxon>
        <taxon>Agaricomycetidae</taxon>
        <taxon>Agaricales</taxon>
        <taxon>Pleurotineae</taxon>
        <taxon>Pterulaceae</taxon>
        <taxon>Pterulicium</taxon>
    </lineage>
</organism>
<feature type="region of interest" description="Disordered" evidence="1">
    <location>
        <begin position="39"/>
        <end position="84"/>
    </location>
</feature>
<feature type="compositionally biased region" description="Acidic residues" evidence="1">
    <location>
        <begin position="66"/>
        <end position="76"/>
    </location>
</feature>
<keyword evidence="3" id="KW-1185">Reference proteome</keyword>
<evidence type="ECO:0000313" key="2">
    <source>
        <dbReference type="EMBL" id="TFL05627.1"/>
    </source>
</evidence>
<name>A0A5C3QWA6_9AGAR</name>
<dbReference type="Proteomes" id="UP000305067">
    <property type="component" value="Unassembled WGS sequence"/>
</dbReference>
<accession>A0A5C3QWA6</accession>
<proteinExistence type="predicted"/>
<gene>
    <name evidence="2" type="ORF">BDV98DRAFT_227419</name>
</gene>
<dbReference type="AlphaFoldDB" id="A0A5C3QWA6"/>
<dbReference type="EMBL" id="ML178816">
    <property type="protein sequence ID" value="TFL05627.1"/>
    <property type="molecule type" value="Genomic_DNA"/>
</dbReference>
<evidence type="ECO:0000256" key="1">
    <source>
        <dbReference type="SAM" id="MobiDB-lite"/>
    </source>
</evidence>